<dbReference type="GeneTree" id="ENSGT00390000007843"/>
<evidence type="ECO:0000313" key="2">
    <source>
        <dbReference type="Proteomes" id="UP000694392"/>
    </source>
</evidence>
<proteinExistence type="predicted"/>
<protein>
    <submittedName>
        <fullName evidence="1">Uncharacterized protein</fullName>
    </submittedName>
</protein>
<dbReference type="Gene3D" id="6.10.140.180">
    <property type="match status" value="1"/>
</dbReference>
<sequence>MQWQGMGAGAITKRKLADAKYKKHRMLDMFKTNLEEFGSKHKQEICKNSQFRIQFQDMCATISVCPLASSKGFWSEI</sequence>
<dbReference type="InterPro" id="IPR016689">
    <property type="entry name" value="ESCRT-2_cplx_Snf8"/>
</dbReference>
<dbReference type="InterPro" id="IPR040608">
    <property type="entry name" value="Snf8/Vps36"/>
</dbReference>
<dbReference type="GO" id="GO:0000814">
    <property type="term" value="C:ESCRT II complex"/>
    <property type="evidence" value="ECO:0007669"/>
    <property type="project" value="InterPro"/>
</dbReference>
<keyword evidence="2" id="KW-1185">Reference proteome</keyword>
<reference evidence="1" key="1">
    <citation type="submission" date="2025-08" db="UniProtKB">
        <authorList>
            <consortium name="Ensembl"/>
        </authorList>
    </citation>
    <scope>IDENTIFICATION</scope>
</reference>
<dbReference type="PANTHER" id="PTHR12806:SF0">
    <property type="entry name" value="VACUOLAR-SORTING PROTEIN SNF8"/>
    <property type="match status" value="1"/>
</dbReference>
<accession>A0A8D0H692</accession>
<organism evidence="1 2">
    <name type="scientific">Sphenodon punctatus</name>
    <name type="common">Tuatara</name>
    <name type="synonym">Hatteria punctata</name>
    <dbReference type="NCBI Taxonomy" id="8508"/>
    <lineage>
        <taxon>Eukaryota</taxon>
        <taxon>Metazoa</taxon>
        <taxon>Chordata</taxon>
        <taxon>Craniata</taxon>
        <taxon>Vertebrata</taxon>
        <taxon>Euteleostomi</taxon>
        <taxon>Lepidosauria</taxon>
        <taxon>Sphenodontia</taxon>
        <taxon>Sphenodontidae</taxon>
        <taxon>Sphenodon</taxon>
    </lineage>
</organism>
<dbReference type="Ensembl" id="ENSSPUT00000016594.1">
    <property type="protein sequence ID" value="ENSSPUP00000015560.1"/>
    <property type="gene ID" value="ENSSPUG00000012027.1"/>
</dbReference>
<dbReference type="Proteomes" id="UP000694392">
    <property type="component" value="Unplaced"/>
</dbReference>
<dbReference type="AlphaFoldDB" id="A0A8D0H692"/>
<name>A0A8D0H692_SPHPU</name>
<dbReference type="GO" id="GO:0043328">
    <property type="term" value="P:protein transport to vacuole involved in ubiquitin-dependent protein catabolic process via the multivesicular body sorting pathway"/>
    <property type="evidence" value="ECO:0007669"/>
    <property type="project" value="TreeGrafter"/>
</dbReference>
<dbReference type="InterPro" id="IPR036390">
    <property type="entry name" value="WH_DNA-bd_sf"/>
</dbReference>
<reference evidence="1" key="2">
    <citation type="submission" date="2025-09" db="UniProtKB">
        <authorList>
            <consortium name="Ensembl"/>
        </authorList>
    </citation>
    <scope>IDENTIFICATION</scope>
</reference>
<dbReference type="SUPFAM" id="SSF46785">
    <property type="entry name" value="Winged helix' DNA-binding domain"/>
    <property type="match status" value="1"/>
</dbReference>
<evidence type="ECO:0000313" key="1">
    <source>
        <dbReference type="Ensembl" id="ENSSPUP00000015560.1"/>
    </source>
</evidence>
<dbReference type="Pfam" id="PF04157">
    <property type="entry name" value="EAP30"/>
    <property type="match status" value="1"/>
</dbReference>
<dbReference type="PANTHER" id="PTHR12806">
    <property type="entry name" value="EAP30 SUBUNIT OF ELL COMPLEX"/>
    <property type="match status" value="1"/>
</dbReference>